<keyword evidence="1" id="KW-0812">Transmembrane</keyword>
<feature type="transmembrane region" description="Helical" evidence="1">
    <location>
        <begin position="46"/>
        <end position="68"/>
    </location>
</feature>
<protein>
    <submittedName>
        <fullName evidence="2">Uncharacterized protein</fullName>
    </submittedName>
</protein>
<dbReference type="Proteomes" id="UP000620596">
    <property type="component" value="Unassembled WGS sequence"/>
</dbReference>
<comment type="caution">
    <text evidence="2">The sequence shown here is derived from an EMBL/GenBank/DDBJ whole genome shotgun (WGS) entry which is preliminary data.</text>
</comment>
<dbReference type="RefSeq" id="WP_188708880.1">
    <property type="nucleotide sequence ID" value="NZ_BMIG01000009.1"/>
</dbReference>
<keyword evidence="1" id="KW-1133">Transmembrane helix</keyword>
<keyword evidence="3" id="KW-1185">Reference proteome</keyword>
<evidence type="ECO:0000256" key="1">
    <source>
        <dbReference type="SAM" id="Phobius"/>
    </source>
</evidence>
<feature type="transmembrane region" description="Helical" evidence="1">
    <location>
        <begin position="21"/>
        <end position="40"/>
    </location>
</feature>
<dbReference type="EMBL" id="BMIG01000009">
    <property type="protein sequence ID" value="GGB03292.1"/>
    <property type="molecule type" value="Genomic_DNA"/>
</dbReference>
<reference evidence="2" key="1">
    <citation type="journal article" date="2014" name="Int. J. Syst. Evol. Microbiol.">
        <title>Complete genome sequence of Corynebacterium casei LMG S-19264T (=DSM 44701T), isolated from a smear-ripened cheese.</title>
        <authorList>
            <consortium name="US DOE Joint Genome Institute (JGI-PGF)"/>
            <person name="Walter F."/>
            <person name="Albersmeier A."/>
            <person name="Kalinowski J."/>
            <person name="Ruckert C."/>
        </authorList>
    </citation>
    <scope>NUCLEOTIDE SEQUENCE</scope>
    <source>
        <strain evidence="2">CGMCC 1.15322</strain>
    </source>
</reference>
<sequence length="76" mass="8074">MAFFKEAGSTTPSKTIARLQQLIWALIYGGLLTLVLGLSVQRMDDALGWSMVVGGGIVAAIGFALIYVRSRLTSGN</sequence>
<evidence type="ECO:0000313" key="3">
    <source>
        <dbReference type="Proteomes" id="UP000620596"/>
    </source>
</evidence>
<evidence type="ECO:0000313" key="2">
    <source>
        <dbReference type="EMBL" id="GGB03292.1"/>
    </source>
</evidence>
<name>A0A916SLF4_9BURK</name>
<gene>
    <name evidence="2" type="ORF">GCM10011496_25330</name>
</gene>
<keyword evidence="1" id="KW-0472">Membrane</keyword>
<proteinExistence type="predicted"/>
<dbReference type="AlphaFoldDB" id="A0A916SLF4"/>
<reference evidence="2" key="2">
    <citation type="submission" date="2020-09" db="EMBL/GenBank/DDBJ databases">
        <authorList>
            <person name="Sun Q."/>
            <person name="Zhou Y."/>
        </authorList>
    </citation>
    <scope>NUCLEOTIDE SEQUENCE</scope>
    <source>
        <strain evidence="2">CGMCC 1.15322</strain>
    </source>
</reference>
<accession>A0A916SLF4</accession>
<organism evidence="2 3">
    <name type="scientific">Polaromonas eurypsychrophila</name>
    <dbReference type="NCBI Taxonomy" id="1614635"/>
    <lineage>
        <taxon>Bacteria</taxon>
        <taxon>Pseudomonadati</taxon>
        <taxon>Pseudomonadota</taxon>
        <taxon>Betaproteobacteria</taxon>
        <taxon>Burkholderiales</taxon>
        <taxon>Comamonadaceae</taxon>
        <taxon>Polaromonas</taxon>
    </lineage>
</organism>